<organism evidence="1 2">
    <name type="scientific">Pseudomonas aeruginosa</name>
    <dbReference type="NCBI Taxonomy" id="287"/>
    <lineage>
        <taxon>Bacteria</taxon>
        <taxon>Pseudomonadati</taxon>
        <taxon>Pseudomonadota</taxon>
        <taxon>Gammaproteobacteria</taxon>
        <taxon>Pseudomonadales</taxon>
        <taxon>Pseudomonadaceae</taxon>
        <taxon>Pseudomonas</taxon>
    </lineage>
</organism>
<protein>
    <recommendedName>
        <fullName evidence="3">Integrase</fullName>
    </recommendedName>
</protein>
<accession>A0ABD7JZM7</accession>
<gene>
    <name evidence="1" type="ORF">DY940_20545</name>
</gene>
<comment type="caution">
    <text evidence="1">The sequence shown here is derived from an EMBL/GenBank/DDBJ whole genome shotgun (WGS) entry which is preliminary data.</text>
</comment>
<sequence length="311" mass="36222">MTDLTLYKWFFLSHIALYPTTMRRDRLMSKDLDCEFQRLGMTDANALSCRQVFSRLLSVIRWQHHHFNADKHALIRELVLFYRRLRETTRSTELTYKSALQSETGLKVFRVGDTPGAHPERDLVILLMTWIVGCTPRELTHLTFSDLDALGPLKWTYYRHGVPVKLNHFTALSILSLVDADSFLNKSDTDPLLVCHDGNAWKNLTENEIEVIIEQHYRFEVALWDFDQYTTLAPALAPWEEAFYTDELKRLAKKTLANRRHSHSIRDKEEHDDWDAAVQKMAGRSSSVEHEIKEANEGEQVDWDAVITMSK</sequence>
<evidence type="ECO:0000313" key="2">
    <source>
        <dbReference type="Proteomes" id="UP000276985"/>
    </source>
</evidence>
<evidence type="ECO:0000313" key="1">
    <source>
        <dbReference type="EMBL" id="RTS43744.1"/>
    </source>
</evidence>
<dbReference type="EMBL" id="RXTL01000025">
    <property type="protein sequence ID" value="RTS43744.1"/>
    <property type="molecule type" value="Genomic_DNA"/>
</dbReference>
<reference evidence="1 2" key="1">
    <citation type="submission" date="2018-12" db="EMBL/GenBank/DDBJ databases">
        <title>Pseudomonas aeruginosa Diversity Panel.</title>
        <authorList>
            <person name="Snesrud E."/>
            <person name="Mcgann P."/>
        </authorList>
    </citation>
    <scope>NUCLEOTIDE SEQUENCE [LARGE SCALE GENOMIC DNA]</scope>
    <source>
        <strain evidence="1 2">MRSN6241</strain>
    </source>
</reference>
<dbReference type="Proteomes" id="UP000276985">
    <property type="component" value="Unassembled WGS sequence"/>
</dbReference>
<evidence type="ECO:0008006" key="3">
    <source>
        <dbReference type="Google" id="ProtNLM"/>
    </source>
</evidence>
<dbReference type="AlphaFoldDB" id="A0ABD7JZM7"/>
<proteinExistence type="predicted"/>
<name>A0ABD7JZM7_PSEAI</name>